<sequence length="747" mass="84424">MAEHAGAVPPIDITSFNCQTRKQRFQEHEFLQRFNDSQAHTYHLPRNAKTTCLNGAPLPSTWRMNLIALSQKYNIYFAAFKDTIHVTRPRTLKQILPGVPDLILRLPVSKNAGAAFFPDRPHCINNMMIGNLGSKEILLFCCDDGDVTAYYTDLIAEELQQQTVESRPSSIPISNAQPYRCSKTPTPFPVQECHSTGFRYLVNGAYEDSLFPLRCGIFCTLENLALATRCSRNFRIILKPGPSSGNIPAICFADDNQGLAESVIATDISGDLWSLGIWRKSSTLLGQVLRDNELGHPQMGWGVMTIPLRYFKLSPNFQDALGIDDLEPVLDKSLPNRKGITCINITSSMRRVDMYPRILQDAIEESPYPPMPDDLRFLEAYLNLEANYSTNEMSGCQSFILASTRINLNLDDPLEGYPESRKRYAELIRHTDSSTITNSDYYGLKQDREDTDSDSPPSQLIGLDKLKRHDPIPFHLRTTPSAPKFSGFVERVESLIAENSNSNSPLPILSNGDVILRSWQDSIELLPSSRVFPPSICSDKFFRRGFPTAFGRSFHHISRANMMALIPELSLVVVACQNGQAALLTLTAVSIPSYKAPVTTFRVEDILPPRKYETIYIIGHEGPKPPLLGMAVSPIQEGEGIKLNAGKHPKKWRLIMQDYDHTVWTYELSRDENNNLCIFLRLAKWFHGCSWSWYIFTAHQGSSGIRYQIVSLAMAAYGVGINDIGFWKYQTRVDKIWQFHCYQRFKL</sequence>
<evidence type="ECO:0000313" key="1">
    <source>
        <dbReference type="EMBL" id="KAA8570371.1"/>
    </source>
</evidence>
<keyword evidence="2" id="KW-1185">Reference proteome</keyword>
<dbReference type="EMBL" id="VICG01000007">
    <property type="protein sequence ID" value="KAA8570371.1"/>
    <property type="molecule type" value="Genomic_DNA"/>
</dbReference>
<evidence type="ECO:0000313" key="2">
    <source>
        <dbReference type="Proteomes" id="UP000322873"/>
    </source>
</evidence>
<comment type="caution">
    <text evidence="1">The sequence shown here is derived from an EMBL/GenBank/DDBJ whole genome shotgun (WGS) entry which is preliminary data.</text>
</comment>
<name>A0A5M9JM94_MONFR</name>
<organism evidence="1 2">
    <name type="scientific">Monilinia fructicola</name>
    <name type="common">Brown rot fungus</name>
    <name type="synonym">Ciboria fructicola</name>
    <dbReference type="NCBI Taxonomy" id="38448"/>
    <lineage>
        <taxon>Eukaryota</taxon>
        <taxon>Fungi</taxon>
        <taxon>Dikarya</taxon>
        <taxon>Ascomycota</taxon>
        <taxon>Pezizomycotina</taxon>
        <taxon>Leotiomycetes</taxon>
        <taxon>Helotiales</taxon>
        <taxon>Sclerotiniaceae</taxon>
        <taxon>Monilinia</taxon>
    </lineage>
</organism>
<proteinExistence type="predicted"/>
<dbReference type="AlphaFoldDB" id="A0A5M9JM94"/>
<protein>
    <submittedName>
        <fullName evidence="1">Uncharacterized protein</fullName>
    </submittedName>
</protein>
<dbReference type="VEuPathDB" id="FungiDB:MFRU_005g04340"/>
<accession>A0A5M9JM94</accession>
<reference evidence="1 2" key="1">
    <citation type="submission" date="2019-06" db="EMBL/GenBank/DDBJ databases">
        <title>Genome Sequence of the Brown Rot Fungal Pathogen Monilinia fructicola.</title>
        <authorList>
            <person name="De Miccolis Angelini R.M."/>
            <person name="Landi L."/>
            <person name="Abate D."/>
            <person name="Pollastro S."/>
            <person name="Romanazzi G."/>
            <person name="Faretra F."/>
        </authorList>
    </citation>
    <scope>NUCLEOTIDE SEQUENCE [LARGE SCALE GENOMIC DNA]</scope>
    <source>
        <strain evidence="1 2">Mfrc123</strain>
    </source>
</reference>
<dbReference type="Proteomes" id="UP000322873">
    <property type="component" value="Unassembled WGS sequence"/>
</dbReference>
<gene>
    <name evidence="1" type="ORF">EYC84_002664</name>
</gene>